<evidence type="ECO:0000313" key="3">
    <source>
        <dbReference type="EMBL" id="PNW74508.1"/>
    </source>
</evidence>
<dbReference type="ExpressionAtlas" id="A0A2K3D1U1">
    <property type="expression patterns" value="baseline"/>
</dbReference>
<proteinExistence type="predicted"/>
<dbReference type="InterPro" id="IPR051425">
    <property type="entry name" value="Formin_Homology"/>
</dbReference>
<feature type="compositionally biased region" description="Gly residues" evidence="2">
    <location>
        <begin position="89"/>
        <end position="108"/>
    </location>
</feature>
<feature type="compositionally biased region" description="Low complexity" evidence="2">
    <location>
        <begin position="792"/>
        <end position="809"/>
    </location>
</feature>
<keyword evidence="4" id="KW-1185">Reference proteome</keyword>
<dbReference type="GeneID" id="5726119"/>
<gene>
    <name evidence="3" type="ORF">CHLRE_12g493450v5</name>
</gene>
<feature type="compositionally biased region" description="Low complexity" evidence="2">
    <location>
        <begin position="24"/>
        <end position="41"/>
    </location>
</feature>
<feature type="compositionally biased region" description="Low complexity" evidence="2">
    <location>
        <begin position="352"/>
        <end position="365"/>
    </location>
</feature>
<organism evidence="3 4">
    <name type="scientific">Chlamydomonas reinhardtii</name>
    <name type="common">Chlamydomonas smithii</name>
    <dbReference type="NCBI Taxonomy" id="3055"/>
    <lineage>
        <taxon>Eukaryota</taxon>
        <taxon>Viridiplantae</taxon>
        <taxon>Chlorophyta</taxon>
        <taxon>core chlorophytes</taxon>
        <taxon>Chlorophyceae</taxon>
        <taxon>CS clade</taxon>
        <taxon>Chlamydomonadales</taxon>
        <taxon>Chlamydomonadaceae</taxon>
        <taxon>Chlamydomonas</taxon>
    </lineage>
</organism>
<evidence type="ECO:0000256" key="2">
    <source>
        <dbReference type="SAM" id="MobiDB-lite"/>
    </source>
</evidence>
<feature type="region of interest" description="Disordered" evidence="2">
    <location>
        <begin position="335"/>
        <end position="366"/>
    </location>
</feature>
<feature type="compositionally biased region" description="Low complexity" evidence="2">
    <location>
        <begin position="335"/>
        <end position="345"/>
    </location>
</feature>
<dbReference type="PANTHER" id="PTHR45725:SF18">
    <property type="entry name" value="ORC1-LIKE AAA ATPASE DOMAIN-CONTAINING PROTEIN"/>
    <property type="match status" value="1"/>
</dbReference>
<feature type="region of interest" description="Disordered" evidence="2">
    <location>
        <begin position="763"/>
        <end position="811"/>
    </location>
</feature>
<comment type="subcellular location">
    <subcellularLocation>
        <location evidence="1">Cytoplasm</location>
        <location evidence="1">Cytoskeleton</location>
        <location evidence="1">Cilium axoneme</location>
    </subcellularLocation>
</comment>
<name>A0A2K3D1U1_CHLRE</name>
<protein>
    <recommendedName>
        <fullName evidence="5">F-box domain-containing protein</fullName>
    </recommendedName>
</protein>
<evidence type="ECO:0000256" key="1">
    <source>
        <dbReference type="ARBA" id="ARBA00004430"/>
    </source>
</evidence>
<evidence type="ECO:0000313" key="4">
    <source>
        <dbReference type="Proteomes" id="UP000006906"/>
    </source>
</evidence>
<accession>A0A2K3D1U1</accession>
<dbReference type="OrthoDB" id="549076at2759"/>
<dbReference type="Gene3D" id="3.80.10.10">
    <property type="entry name" value="Ribonuclease Inhibitor"/>
    <property type="match status" value="1"/>
</dbReference>
<dbReference type="Gramene" id="PNW74508">
    <property type="protein sequence ID" value="PNW74508"/>
    <property type="gene ID" value="CHLRE_12g493450v5"/>
</dbReference>
<dbReference type="Proteomes" id="UP000006906">
    <property type="component" value="Chromosome 12"/>
</dbReference>
<dbReference type="RefSeq" id="XP_042917951.1">
    <property type="nucleotide sequence ID" value="XM_043067957.1"/>
</dbReference>
<dbReference type="PANTHER" id="PTHR45725">
    <property type="entry name" value="FORMIN HOMOLOGY 2 FAMILY MEMBER"/>
    <property type="match status" value="1"/>
</dbReference>
<reference evidence="3 4" key="1">
    <citation type="journal article" date="2007" name="Science">
        <title>The Chlamydomonas genome reveals the evolution of key animal and plant functions.</title>
        <authorList>
            <person name="Merchant S.S."/>
            <person name="Prochnik S.E."/>
            <person name="Vallon O."/>
            <person name="Harris E.H."/>
            <person name="Karpowicz S.J."/>
            <person name="Witman G.B."/>
            <person name="Terry A."/>
            <person name="Salamov A."/>
            <person name="Fritz-Laylin L.K."/>
            <person name="Marechal-Drouard L."/>
            <person name="Marshall W.F."/>
            <person name="Qu L.H."/>
            <person name="Nelson D.R."/>
            <person name="Sanderfoot A.A."/>
            <person name="Spalding M.H."/>
            <person name="Kapitonov V.V."/>
            <person name="Ren Q."/>
            <person name="Ferris P."/>
            <person name="Lindquist E."/>
            <person name="Shapiro H."/>
            <person name="Lucas S.M."/>
            <person name="Grimwood J."/>
            <person name="Schmutz J."/>
            <person name="Cardol P."/>
            <person name="Cerutti H."/>
            <person name="Chanfreau G."/>
            <person name="Chen C.L."/>
            <person name="Cognat V."/>
            <person name="Croft M.T."/>
            <person name="Dent R."/>
            <person name="Dutcher S."/>
            <person name="Fernandez E."/>
            <person name="Fukuzawa H."/>
            <person name="Gonzalez-Ballester D."/>
            <person name="Gonzalez-Halphen D."/>
            <person name="Hallmann A."/>
            <person name="Hanikenne M."/>
            <person name="Hippler M."/>
            <person name="Inwood W."/>
            <person name="Jabbari K."/>
            <person name="Kalanon M."/>
            <person name="Kuras R."/>
            <person name="Lefebvre P.A."/>
            <person name="Lemaire S.D."/>
            <person name="Lobanov A.V."/>
            <person name="Lohr M."/>
            <person name="Manuell A."/>
            <person name="Meier I."/>
            <person name="Mets L."/>
            <person name="Mittag M."/>
            <person name="Mittelmeier T."/>
            <person name="Moroney J.V."/>
            <person name="Moseley J."/>
            <person name="Napoli C."/>
            <person name="Nedelcu A.M."/>
            <person name="Niyogi K."/>
            <person name="Novoselov S.V."/>
            <person name="Paulsen I.T."/>
            <person name="Pazour G."/>
            <person name="Purton S."/>
            <person name="Ral J.P."/>
            <person name="Riano-Pachon D.M."/>
            <person name="Riekhof W."/>
            <person name="Rymarquis L."/>
            <person name="Schroda M."/>
            <person name="Stern D."/>
            <person name="Umen J."/>
            <person name="Willows R."/>
            <person name="Wilson N."/>
            <person name="Zimmer S.L."/>
            <person name="Allmer J."/>
            <person name="Balk J."/>
            <person name="Bisova K."/>
            <person name="Chen C.J."/>
            <person name="Elias M."/>
            <person name="Gendler K."/>
            <person name="Hauser C."/>
            <person name="Lamb M.R."/>
            <person name="Ledford H."/>
            <person name="Long J.C."/>
            <person name="Minagawa J."/>
            <person name="Page M.D."/>
            <person name="Pan J."/>
            <person name="Pootakham W."/>
            <person name="Roje S."/>
            <person name="Rose A."/>
            <person name="Stahlberg E."/>
            <person name="Terauchi A.M."/>
            <person name="Yang P."/>
            <person name="Ball S."/>
            <person name="Bowler C."/>
            <person name="Dieckmann C.L."/>
            <person name="Gladyshev V.N."/>
            <person name="Green P."/>
            <person name="Jorgensen R."/>
            <person name="Mayfield S."/>
            <person name="Mueller-Roeber B."/>
            <person name="Rajamani S."/>
            <person name="Sayre R.T."/>
            <person name="Brokstein P."/>
            <person name="Dubchak I."/>
            <person name="Goodstein D."/>
            <person name="Hornick L."/>
            <person name="Huang Y.W."/>
            <person name="Jhaveri J."/>
            <person name="Luo Y."/>
            <person name="Martinez D."/>
            <person name="Ngau W.C."/>
            <person name="Otillar B."/>
            <person name="Poliakov A."/>
            <person name="Porter A."/>
            <person name="Szajkowski L."/>
            <person name="Werner G."/>
            <person name="Zhou K."/>
            <person name="Grigoriev I.V."/>
            <person name="Rokhsar D.S."/>
            <person name="Grossman A.R."/>
        </authorList>
    </citation>
    <scope>NUCLEOTIDE SEQUENCE [LARGE SCALE GENOMIC DNA]</scope>
    <source>
        <strain evidence="4">CC-503</strain>
    </source>
</reference>
<dbReference type="InParanoid" id="A0A2K3D1U1"/>
<dbReference type="GO" id="GO:0005930">
    <property type="term" value="C:axoneme"/>
    <property type="evidence" value="ECO:0007669"/>
    <property type="project" value="UniProtKB-SubCell"/>
</dbReference>
<dbReference type="AlphaFoldDB" id="A0A2K3D1U1"/>
<dbReference type="KEGG" id="cre:CHLRE_12g493450v5"/>
<evidence type="ECO:0008006" key="5">
    <source>
        <dbReference type="Google" id="ProtNLM"/>
    </source>
</evidence>
<sequence length="933" mass="93004">MDAALQEAAFEDDGPLVIQLHAGSSTSSSSTVSTPTNVSDGPDSDDDSDWGSLFEAMQGDLGQGGFAAPAGAAAAHAAAAGFGAAGGGGGAAAGGSGGAGTGGGGGRAPAGAQLARSQSAHPAYVQHGGLSSRLRPTSARLAAAGSCGLSTLKLGEQDSCGGGAGPSRAGGGGAGNCISGTAARGTRSSEGGDAAAAAGASWRRRAAFVAGSVSVSASQRSLQLSPRPAARDILLPRLPAPALDLIVPALPPATRAALRLCCRQLRALVDAHTQSLTLRPDRGAADALNRRGAKAYQVFPALRHVTLVLAGSHSGAAGPATATATARGGTAAAGAAAAQGQQQDGAARRLSRAASAGRAGASQAGPRLQASPLLPLSGWLVVCGTAQCLTSLTLHVGEVALLEDLAISVTHPHLQRLDLSIGRSGMAHATPPVVQFMVGVLQGLRHLRVAWAGPAADAAATSSLAHGPRRLFLDGRPRLGPLLLAALSDLPQLSSLELQGFIIDTEGNAVLARHWPLLAPRLTRLVLRGLHLMVPTDMAQGEQLGELVGSCSGGLRDLHVDLCLPAAPGMMPGGGGGAAAAAVLLSLMYAARDVKAVKLELLPTSLTRLSLPGVSVLSREGLEALGRLRRLAVLEVAGLAAGAGEFLPALQELRLSECSWRQVLDMLPWRPPAAAAARAASMPPSPGGGADAAAFAPATAPAAEGGAGAGAGAEGAVPAAAAAAAPLLPPGGPAPALAAAGPRHAPPAPLLLPGHHDAAAAVAAAGGAGQPPGSAQPSPRQAADSAASLGVASPRTPASAADAARSPAGSPGGGLLPAAGLQLLEVVCAERLDDWHAPDGTLLARVARGLLPLVDAGCRVQLRVAPDAQPHIWNESDVDGKPWEPAAVWRHIKAAQNMRRLQAETSALAERLARGRLLQAQRRRDKEHFFVDR</sequence>
<feature type="region of interest" description="Disordered" evidence="2">
    <location>
        <begin position="89"/>
        <end position="121"/>
    </location>
</feature>
<feature type="compositionally biased region" description="Low complexity" evidence="2">
    <location>
        <begin position="763"/>
        <end position="783"/>
    </location>
</feature>
<dbReference type="EMBL" id="CM008973">
    <property type="protein sequence ID" value="PNW74508.1"/>
    <property type="molecule type" value="Genomic_DNA"/>
</dbReference>
<feature type="region of interest" description="Disordered" evidence="2">
    <location>
        <begin position="1"/>
        <end position="53"/>
    </location>
</feature>
<dbReference type="SUPFAM" id="SSF52047">
    <property type="entry name" value="RNI-like"/>
    <property type="match status" value="1"/>
</dbReference>
<dbReference type="InterPro" id="IPR032675">
    <property type="entry name" value="LRR_dom_sf"/>
</dbReference>